<dbReference type="AlphaFoldDB" id="A0A413USU5"/>
<feature type="region of interest" description="Disordered" evidence="1">
    <location>
        <begin position="39"/>
        <end position="60"/>
    </location>
</feature>
<dbReference type="EMBL" id="QSGN01000120">
    <property type="protein sequence ID" value="RHB21167.1"/>
    <property type="molecule type" value="Genomic_DNA"/>
</dbReference>
<accession>A0A413USU5</accession>
<reference evidence="2 3" key="1">
    <citation type="submission" date="2018-08" db="EMBL/GenBank/DDBJ databases">
        <title>A genome reference for cultivated species of the human gut microbiota.</title>
        <authorList>
            <person name="Zou Y."/>
            <person name="Xue W."/>
            <person name="Luo G."/>
        </authorList>
    </citation>
    <scope>NUCLEOTIDE SEQUENCE [LARGE SCALE GENOMIC DNA]</scope>
    <source>
        <strain evidence="2 3">AM40-34</strain>
    </source>
</reference>
<proteinExistence type="predicted"/>
<evidence type="ECO:0000313" key="2">
    <source>
        <dbReference type="EMBL" id="RHB21167.1"/>
    </source>
</evidence>
<name>A0A413USU5_BACSE</name>
<dbReference type="Proteomes" id="UP000283482">
    <property type="component" value="Unassembled WGS sequence"/>
</dbReference>
<feature type="non-terminal residue" evidence="2">
    <location>
        <position position="1"/>
    </location>
</feature>
<gene>
    <name evidence="2" type="ORF">DW889_17640</name>
</gene>
<sequence>KDKGNSDISHVSAMHIRAMDFEPFAFRINDRALPELAEGYKPEARKPGRPSVEKFDPYKDISEPQHRAALEAAFSLKEEYGYKELEDTLIKTYLAEGVRLNHQNAVALITMLRNKRMIVQENGRKYSFKPDY</sequence>
<organism evidence="2 3">
    <name type="scientific">Bacteroides stercoris</name>
    <dbReference type="NCBI Taxonomy" id="46506"/>
    <lineage>
        <taxon>Bacteria</taxon>
        <taxon>Pseudomonadati</taxon>
        <taxon>Bacteroidota</taxon>
        <taxon>Bacteroidia</taxon>
        <taxon>Bacteroidales</taxon>
        <taxon>Bacteroidaceae</taxon>
        <taxon>Bacteroides</taxon>
    </lineage>
</organism>
<protein>
    <submittedName>
        <fullName evidence="2">Mobilization protein</fullName>
    </submittedName>
</protein>
<evidence type="ECO:0000256" key="1">
    <source>
        <dbReference type="SAM" id="MobiDB-lite"/>
    </source>
</evidence>
<feature type="non-terminal residue" evidence="2">
    <location>
        <position position="132"/>
    </location>
</feature>
<evidence type="ECO:0000313" key="3">
    <source>
        <dbReference type="Proteomes" id="UP000283482"/>
    </source>
</evidence>
<comment type="caution">
    <text evidence="2">The sequence shown here is derived from an EMBL/GenBank/DDBJ whole genome shotgun (WGS) entry which is preliminary data.</text>
</comment>